<dbReference type="InterPro" id="IPR037213">
    <property type="entry name" value="Run_dom_sf"/>
</dbReference>
<evidence type="ECO:0000313" key="4">
    <source>
        <dbReference type="EMBL" id="CAD7648400.1"/>
    </source>
</evidence>
<gene>
    <name evidence="4" type="ORF">ONB1V03_LOCUS6736</name>
</gene>
<dbReference type="PANTHER" id="PTHR45956:SF6">
    <property type="entry name" value="RUN DOMAIN-CONTAINING PROTEIN"/>
    <property type="match status" value="1"/>
</dbReference>
<dbReference type="EMBL" id="OC917971">
    <property type="protein sequence ID" value="CAD7648400.1"/>
    <property type="molecule type" value="Genomic_DNA"/>
</dbReference>
<dbReference type="OrthoDB" id="79871at2759"/>
<dbReference type="EMBL" id="CAJPVJ010003146">
    <property type="protein sequence ID" value="CAG2167224.1"/>
    <property type="molecule type" value="Genomic_DNA"/>
</dbReference>
<keyword evidence="1 2" id="KW-0175">Coiled coil</keyword>
<name>A0A7R9LUW2_9ACAR</name>
<dbReference type="InterPro" id="IPR047335">
    <property type="entry name" value="RUFY1-3"/>
</dbReference>
<dbReference type="GO" id="GO:0005737">
    <property type="term" value="C:cytoplasm"/>
    <property type="evidence" value="ECO:0007669"/>
    <property type="project" value="TreeGrafter"/>
</dbReference>
<feature type="coiled-coil region" evidence="2">
    <location>
        <begin position="466"/>
        <end position="536"/>
    </location>
</feature>
<sequence>MAEKSLENSVSHEVVDRSDNCVTNAVKSDAINDNHLANRKTIAIGRKISIKSNKSTKSDKSDSQFSQYNTNDSHGTNGFKVSVVGDWLVLREKLHISLRNRWAIERSNYVNLMKLIVKELIEKSAKTNRIVDSSNISLRHLFIILEHIFKHGLKSKKGIFESKRDLWNVIELVERLASDASDITVSARQIPTIKTPLGKVRAWMRLALMNKRLSDYFRHLLEKRELFLSDYYEDWAIMMSDEAVIIGGLLVGLNILDCNLCVKEEDLDSDDFVIDLSLYLRDNIQSNPFDSDWRQHSDGNNEWLGIFSHNISVVLDQKNYIEELNRHLSSTISNLEHKIETLQTDNTLMTEELEVFRNIDKNFEIIKTIPEMDSLKQSKEEFSQLEEQLIQEVKRREAAEKELESQAFLKGEAETAMHLLERDVLEKQDSVITLRRQLEDIKTINLQMYSKLQECETSIKNKVNHISHLEQNVSVMANTITQLEAKYDILNAKTEKEWRTTLQKLIDEQQEQVTHLQQQLERMRRASSESLKVQNENQILKKKCFEYELSLEEVGKQLQE</sequence>
<organism evidence="4">
    <name type="scientific">Oppiella nova</name>
    <dbReference type="NCBI Taxonomy" id="334625"/>
    <lineage>
        <taxon>Eukaryota</taxon>
        <taxon>Metazoa</taxon>
        <taxon>Ecdysozoa</taxon>
        <taxon>Arthropoda</taxon>
        <taxon>Chelicerata</taxon>
        <taxon>Arachnida</taxon>
        <taxon>Acari</taxon>
        <taxon>Acariformes</taxon>
        <taxon>Sarcoptiformes</taxon>
        <taxon>Oribatida</taxon>
        <taxon>Brachypylina</taxon>
        <taxon>Oppioidea</taxon>
        <taxon>Oppiidae</taxon>
        <taxon>Oppiella</taxon>
    </lineage>
</organism>
<dbReference type="InterPro" id="IPR004012">
    <property type="entry name" value="Run_dom"/>
</dbReference>
<dbReference type="Gene3D" id="1.20.58.900">
    <property type="match status" value="1"/>
</dbReference>
<dbReference type="SMART" id="SM00593">
    <property type="entry name" value="RUN"/>
    <property type="match status" value="1"/>
</dbReference>
<evidence type="ECO:0000259" key="3">
    <source>
        <dbReference type="PROSITE" id="PS50826"/>
    </source>
</evidence>
<protein>
    <recommendedName>
        <fullName evidence="3">RUN domain-containing protein</fullName>
    </recommendedName>
</protein>
<evidence type="ECO:0000256" key="2">
    <source>
        <dbReference type="SAM" id="Coils"/>
    </source>
</evidence>
<feature type="domain" description="RUN" evidence="3">
    <location>
        <begin position="132"/>
        <end position="265"/>
    </location>
</feature>
<dbReference type="CDD" id="cd17681">
    <property type="entry name" value="RUN_RUFY1_like"/>
    <property type="match status" value="1"/>
</dbReference>
<dbReference type="SUPFAM" id="SSF140741">
    <property type="entry name" value="RUN domain-like"/>
    <property type="match status" value="1"/>
</dbReference>
<keyword evidence="5" id="KW-1185">Reference proteome</keyword>
<dbReference type="PROSITE" id="PS50826">
    <property type="entry name" value="RUN"/>
    <property type="match status" value="1"/>
</dbReference>
<evidence type="ECO:0000256" key="1">
    <source>
        <dbReference type="ARBA" id="ARBA00023054"/>
    </source>
</evidence>
<dbReference type="Pfam" id="PF02759">
    <property type="entry name" value="RUN"/>
    <property type="match status" value="1"/>
</dbReference>
<reference evidence="4" key="1">
    <citation type="submission" date="2020-11" db="EMBL/GenBank/DDBJ databases">
        <authorList>
            <person name="Tran Van P."/>
        </authorList>
    </citation>
    <scope>NUCLEOTIDE SEQUENCE</scope>
</reference>
<proteinExistence type="predicted"/>
<dbReference type="PANTHER" id="PTHR45956">
    <property type="entry name" value="RUN AND FYVE DOMAIN-CONTAINING PROTEIN 2-LIKE PROTEIN"/>
    <property type="match status" value="1"/>
</dbReference>
<dbReference type="Proteomes" id="UP000728032">
    <property type="component" value="Unassembled WGS sequence"/>
</dbReference>
<evidence type="ECO:0000313" key="5">
    <source>
        <dbReference type="Proteomes" id="UP000728032"/>
    </source>
</evidence>
<accession>A0A7R9LUW2</accession>
<dbReference type="FunFam" id="1.20.58.900:FF:000011">
    <property type="entry name" value="Uncharacterized protein, isoform B"/>
    <property type="match status" value="1"/>
</dbReference>
<dbReference type="AlphaFoldDB" id="A0A7R9LUW2"/>
<feature type="coiled-coil region" evidence="2">
    <location>
        <begin position="325"/>
        <end position="406"/>
    </location>
</feature>